<organism evidence="1 2">
    <name type="scientific">Engystomops pustulosus</name>
    <name type="common">Tungara frog</name>
    <name type="synonym">Physalaemus pustulosus</name>
    <dbReference type="NCBI Taxonomy" id="76066"/>
    <lineage>
        <taxon>Eukaryota</taxon>
        <taxon>Metazoa</taxon>
        <taxon>Chordata</taxon>
        <taxon>Craniata</taxon>
        <taxon>Vertebrata</taxon>
        <taxon>Euteleostomi</taxon>
        <taxon>Amphibia</taxon>
        <taxon>Batrachia</taxon>
        <taxon>Anura</taxon>
        <taxon>Neobatrachia</taxon>
        <taxon>Hyloidea</taxon>
        <taxon>Leptodactylidae</taxon>
        <taxon>Leiuperinae</taxon>
        <taxon>Engystomops</taxon>
    </lineage>
</organism>
<gene>
    <name evidence="1" type="ORF">GDO81_018434</name>
</gene>
<dbReference type="EMBL" id="WNYA01000012">
    <property type="protein sequence ID" value="KAG8551071.1"/>
    <property type="molecule type" value="Genomic_DNA"/>
</dbReference>
<reference evidence="1" key="1">
    <citation type="thesis" date="2020" institute="ProQuest LLC" country="789 East Eisenhower Parkway, Ann Arbor, MI, USA">
        <title>Comparative Genomics and Chromosome Evolution.</title>
        <authorList>
            <person name="Mudd A.B."/>
        </authorList>
    </citation>
    <scope>NUCLEOTIDE SEQUENCE</scope>
    <source>
        <strain evidence="1">237g6f4</strain>
        <tissue evidence="1">Blood</tissue>
    </source>
</reference>
<dbReference type="AlphaFoldDB" id="A0AAV6ZP66"/>
<comment type="caution">
    <text evidence="1">The sequence shown here is derived from an EMBL/GenBank/DDBJ whole genome shotgun (WGS) entry which is preliminary data.</text>
</comment>
<sequence length="79" mass="9348">MDRLPDPSCHRCRTSRASLWLVIWDGNLLPRFLEKCHSTTTVSEIDEQPDPRFCLFWSFRQKVLASLCQNLSNRKFFMA</sequence>
<keyword evidence="2" id="KW-1185">Reference proteome</keyword>
<dbReference type="Proteomes" id="UP000824782">
    <property type="component" value="Unassembled WGS sequence"/>
</dbReference>
<proteinExistence type="predicted"/>
<name>A0AAV6ZP66_ENGPU</name>
<protein>
    <submittedName>
        <fullName evidence="1">Uncharacterized protein</fullName>
    </submittedName>
</protein>
<evidence type="ECO:0000313" key="1">
    <source>
        <dbReference type="EMBL" id="KAG8551071.1"/>
    </source>
</evidence>
<evidence type="ECO:0000313" key="2">
    <source>
        <dbReference type="Proteomes" id="UP000824782"/>
    </source>
</evidence>
<accession>A0AAV6ZP66</accession>